<dbReference type="PANTHER" id="PTHR43099:SF2">
    <property type="entry name" value="UPF0053 PROTEIN YRKA"/>
    <property type="match status" value="1"/>
</dbReference>
<evidence type="ECO:0000313" key="13">
    <source>
        <dbReference type="Proteomes" id="UP001321804"/>
    </source>
</evidence>
<feature type="transmembrane region" description="Helical" evidence="9">
    <location>
        <begin position="98"/>
        <end position="118"/>
    </location>
</feature>
<dbReference type="CDD" id="cd04590">
    <property type="entry name" value="CBS_pair_CorC_HlyC_assoc"/>
    <property type="match status" value="1"/>
</dbReference>
<dbReference type="InterPro" id="IPR046342">
    <property type="entry name" value="CBS_dom_sf"/>
</dbReference>
<keyword evidence="5 8" id="KW-1133">Transmembrane helix</keyword>
<dbReference type="Proteomes" id="UP001321804">
    <property type="component" value="Chromosome"/>
</dbReference>
<evidence type="ECO:0000256" key="4">
    <source>
        <dbReference type="ARBA" id="ARBA00022737"/>
    </source>
</evidence>
<evidence type="ECO:0008006" key="14">
    <source>
        <dbReference type="Google" id="ProtNLM"/>
    </source>
</evidence>
<dbReference type="InterPro" id="IPR051676">
    <property type="entry name" value="UPF0053_domain"/>
</dbReference>
<evidence type="ECO:0000256" key="6">
    <source>
        <dbReference type="ARBA" id="ARBA00023136"/>
    </source>
</evidence>
<evidence type="ECO:0000256" key="5">
    <source>
        <dbReference type="ARBA" id="ARBA00022989"/>
    </source>
</evidence>
<comment type="subcellular location">
    <subcellularLocation>
        <location evidence="1">Cell membrane</location>
        <topology evidence="1">Multi-pass membrane protein</topology>
    </subcellularLocation>
</comment>
<evidence type="ECO:0000256" key="3">
    <source>
        <dbReference type="ARBA" id="ARBA00022692"/>
    </source>
</evidence>
<feature type="transmembrane region" description="Helical" evidence="9">
    <location>
        <begin position="12"/>
        <end position="35"/>
    </location>
</feature>
<keyword evidence="6 8" id="KW-0472">Membrane</keyword>
<evidence type="ECO:0000256" key="8">
    <source>
        <dbReference type="PROSITE-ProRule" id="PRU01193"/>
    </source>
</evidence>
<gene>
    <name evidence="12" type="ORF">KIMC2_13290</name>
</gene>
<dbReference type="PANTHER" id="PTHR43099">
    <property type="entry name" value="UPF0053 PROTEIN YRKA"/>
    <property type="match status" value="1"/>
</dbReference>
<keyword evidence="2" id="KW-1003">Cell membrane</keyword>
<dbReference type="Gene3D" id="3.10.580.10">
    <property type="entry name" value="CBS-domain"/>
    <property type="match status" value="1"/>
</dbReference>
<dbReference type="InterPro" id="IPR044751">
    <property type="entry name" value="Ion_transp-like_CBS"/>
</dbReference>
<organism evidence="12 13">
    <name type="scientific">Xylocopilactobacillus apis</name>
    <dbReference type="NCBI Taxonomy" id="2932183"/>
    <lineage>
        <taxon>Bacteria</taxon>
        <taxon>Bacillati</taxon>
        <taxon>Bacillota</taxon>
        <taxon>Bacilli</taxon>
        <taxon>Lactobacillales</taxon>
        <taxon>Lactobacillaceae</taxon>
        <taxon>Xylocopilactobacillus</taxon>
    </lineage>
</organism>
<evidence type="ECO:0000256" key="2">
    <source>
        <dbReference type="ARBA" id="ARBA00022475"/>
    </source>
</evidence>
<proteinExistence type="predicted"/>
<evidence type="ECO:0000313" key="12">
    <source>
        <dbReference type="EMBL" id="BDR56767.1"/>
    </source>
</evidence>
<dbReference type="AlphaFoldDB" id="A0AAU9CS32"/>
<feature type="domain" description="CNNM transmembrane" evidence="11">
    <location>
        <begin position="4"/>
        <end position="200"/>
    </location>
</feature>
<sequence>MSRSTGAIIEQLIFIVILTIINAIFSAAELAVVSVNKNKLESGPKDKKTKALLKIVQDSSDFLAIIQVGITFAGFLSSASAATGLAEYVQFIFGNAKWAHEASIVLVTVLLSFFTLVFGELYPKQVAVRNTEGVARAFVLPISFVGQIFRPFVWLLSETTNILLKLTGQYNKKESEVLTREEMINLIESGRQSGTLESDEFSMMEGIFSLQTKMAREIMIPRTDTFMVNIDDSAGENISKILKETYSRVPVYRKTRDDIIGIITVRSLLDCGFTDGFDDMKIDQLMNKPYFVPETIHIDKLLENMRESKQQMAILLDEYGGSQEF</sequence>
<evidence type="ECO:0000259" key="10">
    <source>
        <dbReference type="PROSITE" id="PS51371"/>
    </source>
</evidence>
<dbReference type="InterPro" id="IPR002550">
    <property type="entry name" value="CNNM"/>
</dbReference>
<accession>A0AAU9CS32</accession>
<dbReference type="EMBL" id="AP026801">
    <property type="protein sequence ID" value="BDR56767.1"/>
    <property type="molecule type" value="Genomic_DNA"/>
</dbReference>
<evidence type="ECO:0000256" key="9">
    <source>
        <dbReference type="SAM" id="Phobius"/>
    </source>
</evidence>
<reference evidence="12 13" key="1">
    <citation type="journal article" date="2023" name="Microbiol. Spectr.">
        <title>Symbiosis of Carpenter Bees with Uncharacterized Lactic Acid Bacteria Showing NAD Auxotrophy.</title>
        <authorList>
            <person name="Kawasaki S."/>
            <person name="Ozawa K."/>
            <person name="Mori T."/>
            <person name="Yamamoto A."/>
            <person name="Ito M."/>
            <person name="Ohkuma M."/>
            <person name="Sakamoto M."/>
            <person name="Matsutani M."/>
        </authorList>
    </citation>
    <scope>NUCLEOTIDE SEQUENCE [LARGE SCALE GENOMIC DNA]</scope>
    <source>
        <strain evidence="12 13">KimC2</strain>
    </source>
</reference>
<dbReference type="PROSITE" id="PS51846">
    <property type="entry name" value="CNNM"/>
    <property type="match status" value="1"/>
</dbReference>
<keyword evidence="7" id="KW-0129">CBS domain</keyword>
<dbReference type="SUPFAM" id="SSF54631">
    <property type="entry name" value="CBS-domain pair"/>
    <property type="match status" value="1"/>
</dbReference>
<evidence type="ECO:0000259" key="11">
    <source>
        <dbReference type="PROSITE" id="PS51846"/>
    </source>
</evidence>
<protein>
    <recommendedName>
        <fullName evidence="14">Hemolysin</fullName>
    </recommendedName>
</protein>
<evidence type="ECO:0000256" key="1">
    <source>
        <dbReference type="ARBA" id="ARBA00004651"/>
    </source>
</evidence>
<dbReference type="GO" id="GO:0005886">
    <property type="term" value="C:plasma membrane"/>
    <property type="evidence" value="ECO:0007669"/>
    <property type="project" value="UniProtKB-SubCell"/>
</dbReference>
<feature type="transmembrane region" description="Helical" evidence="9">
    <location>
        <begin position="138"/>
        <end position="156"/>
    </location>
</feature>
<feature type="domain" description="CBS" evidence="10">
    <location>
        <begin position="219"/>
        <end position="280"/>
    </location>
</feature>
<dbReference type="InterPro" id="IPR000644">
    <property type="entry name" value="CBS_dom"/>
</dbReference>
<name>A0AAU9CS32_9LACO</name>
<dbReference type="Pfam" id="PF00571">
    <property type="entry name" value="CBS"/>
    <property type="match status" value="1"/>
</dbReference>
<keyword evidence="4" id="KW-0677">Repeat</keyword>
<evidence type="ECO:0000256" key="7">
    <source>
        <dbReference type="PROSITE-ProRule" id="PRU00703"/>
    </source>
</evidence>
<dbReference type="KEGG" id="xak:KIMC2_13290"/>
<dbReference type="Gene3D" id="3.90.1280.20">
    <property type="match status" value="1"/>
</dbReference>
<keyword evidence="3 8" id="KW-0812">Transmembrane</keyword>
<dbReference type="Pfam" id="PF01595">
    <property type="entry name" value="CNNM"/>
    <property type="match status" value="1"/>
</dbReference>
<feature type="transmembrane region" description="Helical" evidence="9">
    <location>
        <begin position="62"/>
        <end position="86"/>
    </location>
</feature>
<keyword evidence="13" id="KW-1185">Reference proteome</keyword>
<dbReference type="PROSITE" id="PS51371">
    <property type="entry name" value="CBS"/>
    <property type="match status" value="1"/>
</dbReference>